<dbReference type="EMBL" id="BARS01035990">
    <property type="protein sequence ID" value="GAG24775.1"/>
    <property type="molecule type" value="Genomic_DNA"/>
</dbReference>
<evidence type="ECO:0000313" key="2">
    <source>
        <dbReference type="EMBL" id="GAG24775.1"/>
    </source>
</evidence>
<proteinExistence type="predicted"/>
<feature type="non-terminal residue" evidence="2">
    <location>
        <position position="1"/>
    </location>
</feature>
<reference evidence="2" key="1">
    <citation type="journal article" date="2014" name="Front. Microbiol.">
        <title>High frequency of phylogenetically diverse reductive dehalogenase-homologous genes in deep subseafloor sedimentary metagenomes.</title>
        <authorList>
            <person name="Kawai M."/>
            <person name="Futagami T."/>
            <person name="Toyoda A."/>
            <person name="Takaki Y."/>
            <person name="Nishi S."/>
            <person name="Hori S."/>
            <person name="Arai W."/>
            <person name="Tsubouchi T."/>
            <person name="Morono Y."/>
            <person name="Uchiyama I."/>
            <person name="Ito T."/>
            <person name="Fujiyama A."/>
            <person name="Inagaki F."/>
            <person name="Takami H."/>
        </authorList>
    </citation>
    <scope>NUCLEOTIDE SEQUENCE</scope>
    <source>
        <strain evidence="2">Expedition CK06-06</strain>
    </source>
</reference>
<name>X0W2I6_9ZZZZ</name>
<sequence length="258" mass="30506">DKRFPDEFNWNYENLVKFYDKSIIEKPTVYTIQSDKPNIQKNQESKSLPWEERSESGGGTVFAATGETGPKQDPVKVVKFNLLLKNLDKELISENDFIDFVTNVILWDNIKTLNDFTLDQLNILLENWQEKIIPRYREAKKTPAKLLDEGLSDLREKSKEKEKKEKTPLDLLQKKLRENNIFHKDFRRFIREVVGWKNIKFISNLSGKELDTLLNNWDEKILPKYMDFVNINAAKEQSENRKESEESKQKPVEESKEY</sequence>
<evidence type="ECO:0000256" key="1">
    <source>
        <dbReference type="SAM" id="MobiDB-lite"/>
    </source>
</evidence>
<accession>X0W2I6</accession>
<dbReference type="AlphaFoldDB" id="X0W2I6"/>
<protein>
    <submittedName>
        <fullName evidence="2">Uncharacterized protein</fullName>
    </submittedName>
</protein>
<comment type="caution">
    <text evidence="2">The sequence shown here is derived from an EMBL/GenBank/DDBJ whole genome shotgun (WGS) entry which is preliminary data.</text>
</comment>
<feature type="non-terminal residue" evidence="2">
    <location>
        <position position="258"/>
    </location>
</feature>
<feature type="compositionally biased region" description="Basic and acidic residues" evidence="1">
    <location>
        <begin position="236"/>
        <end position="258"/>
    </location>
</feature>
<organism evidence="2">
    <name type="scientific">marine sediment metagenome</name>
    <dbReference type="NCBI Taxonomy" id="412755"/>
    <lineage>
        <taxon>unclassified sequences</taxon>
        <taxon>metagenomes</taxon>
        <taxon>ecological metagenomes</taxon>
    </lineage>
</organism>
<gene>
    <name evidence="2" type="ORF">S01H1_55371</name>
</gene>
<feature type="region of interest" description="Disordered" evidence="1">
    <location>
        <begin position="234"/>
        <end position="258"/>
    </location>
</feature>